<dbReference type="PANTHER" id="PTHR43722:SF1">
    <property type="entry name" value="PROLINE IMINOPEPTIDASE"/>
    <property type="match status" value="1"/>
</dbReference>
<accession>A0A3N1Y2F1</accession>
<dbReference type="RefSeq" id="WP_207667731.1">
    <property type="nucleotide sequence ID" value="NZ_RJVG01000001.1"/>
</dbReference>
<comment type="caution">
    <text evidence="12">The sequence shown here is derived from an EMBL/GenBank/DDBJ whole genome shotgun (WGS) entry which is preliminary data.</text>
</comment>
<dbReference type="Gene3D" id="3.40.50.1820">
    <property type="entry name" value="alpha/beta hydrolase"/>
    <property type="match status" value="1"/>
</dbReference>
<dbReference type="AlphaFoldDB" id="A0A3N1Y2F1"/>
<dbReference type="EMBL" id="RJVG01000001">
    <property type="protein sequence ID" value="ROR31437.1"/>
    <property type="molecule type" value="Genomic_DNA"/>
</dbReference>
<keyword evidence="13" id="KW-1185">Reference proteome</keyword>
<dbReference type="InterPro" id="IPR005944">
    <property type="entry name" value="Pro_iminopeptidase"/>
</dbReference>
<dbReference type="EC" id="3.4.11.5" evidence="4"/>
<keyword evidence="10" id="KW-1133">Transmembrane helix</keyword>
<evidence type="ECO:0000256" key="8">
    <source>
        <dbReference type="ARBA" id="ARBA00022801"/>
    </source>
</evidence>
<protein>
    <recommendedName>
        <fullName evidence="4">prolyl aminopeptidase</fullName>
        <ecNumber evidence="4">3.4.11.5</ecNumber>
    </recommendedName>
    <alternativeName>
        <fullName evidence="9">Prolyl aminopeptidase</fullName>
    </alternativeName>
</protein>
<comment type="catalytic activity">
    <reaction evidence="1">
        <text>Release of N-terminal proline from a peptide.</text>
        <dbReference type="EC" id="3.4.11.5"/>
    </reaction>
</comment>
<gene>
    <name evidence="12" type="ORF">EDD66_10153</name>
</gene>
<keyword evidence="5" id="KW-0031">Aminopeptidase</keyword>
<dbReference type="SUPFAM" id="SSF53474">
    <property type="entry name" value="alpha/beta-Hydrolases"/>
    <property type="match status" value="1"/>
</dbReference>
<dbReference type="GO" id="GO:0006508">
    <property type="term" value="P:proteolysis"/>
    <property type="evidence" value="ECO:0007669"/>
    <property type="project" value="UniProtKB-KW"/>
</dbReference>
<comment type="similarity">
    <text evidence="3">Belongs to the peptidase S33 family.</text>
</comment>
<dbReference type="PRINTS" id="PR00793">
    <property type="entry name" value="PROAMNOPTASE"/>
</dbReference>
<dbReference type="PANTHER" id="PTHR43722">
    <property type="entry name" value="PROLINE IMINOPEPTIDASE"/>
    <property type="match status" value="1"/>
</dbReference>
<dbReference type="InterPro" id="IPR002410">
    <property type="entry name" value="Peptidase_S33"/>
</dbReference>
<sequence>MIKVMIFAVILLMLSICLMGLVINGSIFTIKHMKHEESHGITLRLKKNAVTCIITFIMCIVLIWFTQISASTPGIKDEKGEIIPDSISELRQVELNSRKEWISIRGNNKNNPVLLFLSGGPGGSQMAAVRHDLSELEKYFVVVNWDQPGSAKSYGAVNTKSITVATYIEDGYALTKYLCKNFHQDKIYLVGESWGSALGIFLAEKNPELYHALIGTGQMVAFLETEIIDYQKALELAEEKGDMKKAAKLIANGKPPYYGRDVTWKSAEYLQYLSNLMGGNPEIHNNGYNTFRDLLSEEYGIMDKINYLRGIINTFNHVYPQLYETDLRKGHTKIDIPVYFFLGRYDINAPASLVEEYFKILTAPEKEIIWFEHSGHSPWINESGLFVHELLRVTKNN</sequence>
<evidence type="ECO:0000256" key="3">
    <source>
        <dbReference type="ARBA" id="ARBA00010088"/>
    </source>
</evidence>
<evidence type="ECO:0000256" key="10">
    <source>
        <dbReference type="SAM" id="Phobius"/>
    </source>
</evidence>
<dbReference type="Pfam" id="PF00561">
    <property type="entry name" value="Abhydrolase_1"/>
    <property type="match status" value="1"/>
</dbReference>
<keyword evidence="10" id="KW-0812">Transmembrane</keyword>
<dbReference type="InterPro" id="IPR000073">
    <property type="entry name" value="AB_hydrolase_1"/>
</dbReference>
<evidence type="ECO:0000256" key="2">
    <source>
        <dbReference type="ARBA" id="ARBA00004496"/>
    </source>
</evidence>
<feature type="transmembrane region" description="Helical" evidence="10">
    <location>
        <begin position="49"/>
        <end position="66"/>
    </location>
</feature>
<organism evidence="12 13">
    <name type="scientific">Mobilisporobacter senegalensis</name>
    <dbReference type="NCBI Taxonomy" id="1329262"/>
    <lineage>
        <taxon>Bacteria</taxon>
        <taxon>Bacillati</taxon>
        <taxon>Bacillota</taxon>
        <taxon>Clostridia</taxon>
        <taxon>Lachnospirales</taxon>
        <taxon>Lachnospiraceae</taxon>
        <taxon>Mobilisporobacter</taxon>
    </lineage>
</organism>
<feature type="transmembrane region" description="Helical" evidence="10">
    <location>
        <begin position="6"/>
        <end position="28"/>
    </location>
</feature>
<keyword evidence="8" id="KW-0378">Hydrolase</keyword>
<name>A0A3N1Y2F1_9FIRM</name>
<evidence type="ECO:0000313" key="13">
    <source>
        <dbReference type="Proteomes" id="UP000273083"/>
    </source>
</evidence>
<comment type="subcellular location">
    <subcellularLocation>
        <location evidence="2">Cytoplasm</location>
    </subcellularLocation>
</comment>
<evidence type="ECO:0000313" key="12">
    <source>
        <dbReference type="EMBL" id="ROR31437.1"/>
    </source>
</evidence>
<proteinExistence type="inferred from homology"/>
<dbReference type="GO" id="GO:0004177">
    <property type="term" value="F:aminopeptidase activity"/>
    <property type="evidence" value="ECO:0007669"/>
    <property type="project" value="UniProtKB-KW"/>
</dbReference>
<evidence type="ECO:0000259" key="11">
    <source>
        <dbReference type="Pfam" id="PF00561"/>
    </source>
</evidence>
<feature type="domain" description="AB hydrolase-1" evidence="11">
    <location>
        <begin position="112"/>
        <end position="223"/>
    </location>
</feature>
<dbReference type="GO" id="GO:0005737">
    <property type="term" value="C:cytoplasm"/>
    <property type="evidence" value="ECO:0007669"/>
    <property type="project" value="UniProtKB-SubCell"/>
</dbReference>
<keyword evidence="7" id="KW-0645">Protease</keyword>
<evidence type="ECO:0000256" key="7">
    <source>
        <dbReference type="ARBA" id="ARBA00022670"/>
    </source>
</evidence>
<evidence type="ECO:0000256" key="6">
    <source>
        <dbReference type="ARBA" id="ARBA00022490"/>
    </source>
</evidence>
<keyword evidence="10" id="KW-0472">Membrane</keyword>
<reference evidence="12 13" key="1">
    <citation type="submission" date="2018-11" db="EMBL/GenBank/DDBJ databases">
        <title>Genomic Encyclopedia of Type Strains, Phase IV (KMG-IV): sequencing the most valuable type-strain genomes for metagenomic binning, comparative biology and taxonomic classification.</title>
        <authorList>
            <person name="Goeker M."/>
        </authorList>
    </citation>
    <scope>NUCLEOTIDE SEQUENCE [LARGE SCALE GENOMIC DNA]</scope>
    <source>
        <strain evidence="12 13">DSM 26537</strain>
    </source>
</reference>
<evidence type="ECO:0000256" key="9">
    <source>
        <dbReference type="ARBA" id="ARBA00029605"/>
    </source>
</evidence>
<evidence type="ECO:0000256" key="1">
    <source>
        <dbReference type="ARBA" id="ARBA00001585"/>
    </source>
</evidence>
<evidence type="ECO:0000256" key="5">
    <source>
        <dbReference type="ARBA" id="ARBA00022438"/>
    </source>
</evidence>
<keyword evidence="6" id="KW-0963">Cytoplasm</keyword>
<dbReference type="InterPro" id="IPR029058">
    <property type="entry name" value="AB_hydrolase_fold"/>
</dbReference>
<evidence type="ECO:0000256" key="4">
    <source>
        <dbReference type="ARBA" id="ARBA00012568"/>
    </source>
</evidence>
<dbReference type="Proteomes" id="UP000273083">
    <property type="component" value="Unassembled WGS sequence"/>
</dbReference>